<dbReference type="AlphaFoldDB" id="A0A2T3L6I1"/>
<evidence type="ECO:0000256" key="1">
    <source>
        <dbReference type="SAM" id="Phobius"/>
    </source>
</evidence>
<feature type="transmembrane region" description="Helical" evidence="1">
    <location>
        <begin position="247"/>
        <end position="267"/>
    </location>
</feature>
<evidence type="ECO:0000313" key="2">
    <source>
        <dbReference type="EMBL" id="PSV45738.1"/>
    </source>
</evidence>
<reference evidence="2 3" key="1">
    <citation type="submission" date="2018-03" db="EMBL/GenBank/DDBJ databases">
        <title>Whole genome sequencing of Histamine producing bacteria.</title>
        <authorList>
            <person name="Butler K."/>
        </authorList>
    </citation>
    <scope>NUCLEOTIDE SEQUENCE [LARGE SCALE GENOMIC DNA]</scope>
    <source>
        <strain evidence="2 3">ATCC 19614</strain>
    </source>
</reference>
<feature type="transmembrane region" description="Helical" evidence="1">
    <location>
        <begin position="5"/>
        <end position="25"/>
    </location>
</feature>
<feature type="transmembrane region" description="Helical" evidence="1">
    <location>
        <begin position="111"/>
        <end position="135"/>
    </location>
</feature>
<feature type="transmembrane region" description="Helical" evidence="1">
    <location>
        <begin position="68"/>
        <end position="91"/>
    </location>
</feature>
<dbReference type="Proteomes" id="UP000241803">
    <property type="component" value="Unassembled WGS sequence"/>
</dbReference>
<organism evidence="2 3">
    <name type="scientific">Photobacterium indicum</name>
    <dbReference type="NCBI Taxonomy" id="81447"/>
    <lineage>
        <taxon>Bacteria</taxon>
        <taxon>Pseudomonadati</taxon>
        <taxon>Pseudomonadota</taxon>
        <taxon>Gammaproteobacteria</taxon>
        <taxon>Vibrionales</taxon>
        <taxon>Vibrionaceae</taxon>
        <taxon>Photobacterium</taxon>
    </lineage>
</organism>
<dbReference type="RefSeq" id="WP_107254573.1">
    <property type="nucleotide sequence ID" value="NZ_PYOC01000006.1"/>
</dbReference>
<feature type="transmembrane region" description="Helical" evidence="1">
    <location>
        <begin position="287"/>
        <end position="307"/>
    </location>
</feature>
<dbReference type="InterPro" id="IPR038770">
    <property type="entry name" value="Na+/solute_symporter_sf"/>
</dbReference>
<dbReference type="Gene3D" id="1.20.1530.20">
    <property type="match status" value="1"/>
</dbReference>
<dbReference type="EMBL" id="PYOC01000006">
    <property type="protein sequence ID" value="PSV45738.1"/>
    <property type="molecule type" value="Genomic_DNA"/>
</dbReference>
<name>A0A2T3L6I1_9GAMM</name>
<protein>
    <submittedName>
        <fullName evidence="2">Sodium:proton antiporter</fullName>
    </submittedName>
</protein>
<proteinExistence type="predicted"/>
<feature type="transmembrane region" description="Helical" evidence="1">
    <location>
        <begin position="31"/>
        <end position="48"/>
    </location>
</feature>
<keyword evidence="3" id="KW-1185">Reference proteome</keyword>
<feature type="transmembrane region" description="Helical" evidence="1">
    <location>
        <begin position="197"/>
        <end position="213"/>
    </location>
</feature>
<keyword evidence="1" id="KW-0812">Transmembrane</keyword>
<comment type="caution">
    <text evidence="2">The sequence shown here is derived from an EMBL/GenBank/DDBJ whole genome shotgun (WGS) entry which is preliminary data.</text>
</comment>
<feature type="transmembrane region" description="Helical" evidence="1">
    <location>
        <begin position="348"/>
        <end position="370"/>
    </location>
</feature>
<gene>
    <name evidence="2" type="ORF">C9J47_16970</name>
</gene>
<sequence length="387" mass="42431">MKKIIVYSALLLVGLICSQLLPSFIPSYSKLQPVIMVLTMSALAYIMINVGREFEIDKNNLKQYRWDYVVAMTTATFPWIAVVVYFIFVLMPPELWSNVDAWKETLVIGRFAAPTSAGVLFAMLTAAGLGATWVFNKARILAIFDDLDTVLLMIPLSILVVGWQPALGLTLVLMFGLLALGYRYLHLWSIPSSASAVLGYAVVIAVVCELFYLRSGVHFEVLLPAFVLGCMMKSQHESASDQQLSSLIAGVFMVLVGLSLPQIFGSADITASDSITLSMPAMSLAEITYHVVVISIIANVGKMFPLFCYRKEASLRERLALSISMWPRGEVGAGVLMISLGYGFGGPIVTISMLSLALNLVLTGVFIMVVRKLILNERQEGESYEKA</sequence>
<keyword evidence="1" id="KW-0472">Membrane</keyword>
<accession>A0A2T3L6I1</accession>
<evidence type="ECO:0000313" key="3">
    <source>
        <dbReference type="Proteomes" id="UP000241803"/>
    </source>
</evidence>
<feature type="transmembrane region" description="Helical" evidence="1">
    <location>
        <begin position="319"/>
        <end position="342"/>
    </location>
</feature>
<keyword evidence="1" id="KW-1133">Transmembrane helix</keyword>